<organism evidence="2 3">
    <name type="scientific">Thiorhodococcus minor</name>
    <dbReference type="NCBI Taxonomy" id="57489"/>
    <lineage>
        <taxon>Bacteria</taxon>
        <taxon>Pseudomonadati</taxon>
        <taxon>Pseudomonadota</taxon>
        <taxon>Gammaproteobacteria</taxon>
        <taxon>Chromatiales</taxon>
        <taxon>Chromatiaceae</taxon>
        <taxon>Thiorhodococcus</taxon>
    </lineage>
</organism>
<feature type="chain" id="PRO_5027008328" description="DUF2845 domain-containing protein" evidence="1">
    <location>
        <begin position="20"/>
        <end position="108"/>
    </location>
</feature>
<feature type="signal peptide" evidence="1">
    <location>
        <begin position="1"/>
        <end position="19"/>
    </location>
</feature>
<keyword evidence="3" id="KW-1185">Reference proteome</keyword>
<evidence type="ECO:0000313" key="3">
    <source>
        <dbReference type="Proteomes" id="UP000483379"/>
    </source>
</evidence>
<dbReference type="EMBL" id="JAAIJQ010000118">
    <property type="protein sequence ID" value="NEV64869.1"/>
    <property type="molecule type" value="Genomic_DNA"/>
</dbReference>
<keyword evidence="1" id="KW-0732">Signal</keyword>
<evidence type="ECO:0008006" key="4">
    <source>
        <dbReference type="Google" id="ProtNLM"/>
    </source>
</evidence>
<accession>A0A6M0K604</accession>
<comment type="caution">
    <text evidence="2">The sequence shown here is derived from an EMBL/GenBank/DDBJ whole genome shotgun (WGS) entry which is preliminary data.</text>
</comment>
<protein>
    <recommendedName>
        <fullName evidence="4">DUF2845 domain-containing protein</fullName>
    </recommendedName>
</protein>
<evidence type="ECO:0000313" key="2">
    <source>
        <dbReference type="EMBL" id="NEV64869.1"/>
    </source>
</evidence>
<dbReference type="AlphaFoldDB" id="A0A6M0K604"/>
<dbReference type="RefSeq" id="WP_164456042.1">
    <property type="nucleotide sequence ID" value="NZ_JAAIJQ010000118.1"/>
</dbReference>
<gene>
    <name evidence="2" type="ORF">G3446_23875</name>
</gene>
<name>A0A6M0K604_9GAMM</name>
<sequence length="108" mass="11659">MHKQTLLLALFTCALGAQADCVPSPPEIGDIGPDSTLVCRTLQQLYPGAALREEGRAIRSPTEVVVHASVDGRPITLSYALSGYRWRLQQDDARLAENVRAGASPETE</sequence>
<dbReference type="Proteomes" id="UP000483379">
    <property type="component" value="Unassembled WGS sequence"/>
</dbReference>
<reference evidence="2 3" key="1">
    <citation type="submission" date="2020-02" db="EMBL/GenBank/DDBJ databases">
        <title>Genome sequences of Thiorhodococcus mannitoliphagus and Thiorhodococcus minor, purple sulfur photosynthetic bacteria in the gammaproteobacterial family, Chromatiaceae.</title>
        <authorList>
            <person name="Aviles F.A."/>
            <person name="Meyer T.E."/>
            <person name="Kyndt J.A."/>
        </authorList>
    </citation>
    <scope>NUCLEOTIDE SEQUENCE [LARGE SCALE GENOMIC DNA]</scope>
    <source>
        <strain evidence="2 3">DSM 11518</strain>
    </source>
</reference>
<evidence type="ECO:0000256" key="1">
    <source>
        <dbReference type="SAM" id="SignalP"/>
    </source>
</evidence>
<proteinExistence type="predicted"/>